<evidence type="ECO:0000256" key="1">
    <source>
        <dbReference type="SAM" id="Phobius"/>
    </source>
</evidence>
<reference evidence="2 3" key="1">
    <citation type="submission" date="2016-04" db="EMBL/GenBank/DDBJ databases">
        <title>A degradative enzymes factory behind the ericoid mycorrhizal symbiosis.</title>
        <authorList>
            <consortium name="DOE Joint Genome Institute"/>
            <person name="Martino E."/>
            <person name="Morin E."/>
            <person name="Grelet G."/>
            <person name="Kuo A."/>
            <person name="Kohler A."/>
            <person name="Daghino S."/>
            <person name="Barry K."/>
            <person name="Choi C."/>
            <person name="Cichocki N."/>
            <person name="Clum A."/>
            <person name="Copeland A."/>
            <person name="Hainaut M."/>
            <person name="Haridas S."/>
            <person name="Labutti K."/>
            <person name="Lindquist E."/>
            <person name="Lipzen A."/>
            <person name="Khouja H.-R."/>
            <person name="Murat C."/>
            <person name="Ohm R."/>
            <person name="Olson A."/>
            <person name="Spatafora J."/>
            <person name="Veneault-Fourrey C."/>
            <person name="Henrissat B."/>
            <person name="Grigoriev I."/>
            <person name="Martin F."/>
            <person name="Perotto S."/>
        </authorList>
    </citation>
    <scope>NUCLEOTIDE SEQUENCE [LARGE SCALE GENOMIC DNA]</scope>
    <source>
        <strain evidence="2 3">E</strain>
    </source>
</reference>
<dbReference type="RefSeq" id="XP_024741604.1">
    <property type="nucleotide sequence ID" value="XM_024879375.1"/>
</dbReference>
<dbReference type="InterPro" id="IPR053008">
    <property type="entry name" value="Phomopsin_biosynth_assoc"/>
</dbReference>
<keyword evidence="1" id="KW-1133">Transmembrane helix</keyword>
<organism evidence="2 3">
    <name type="scientific">Hyaloscypha bicolor E</name>
    <dbReference type="NCBI Taxonomy" id="1095630"/>
    <lineage>
        <taxon>Eukaryota</taxon>
        <taxon>Fungi</taxon>
        <taxon>Dikarya</taxon>
        <taxon>Ascomycota</taxon>
        <taxon>Pezizomycotina</taxon>
        <taxon>Leotiomycetes</taxon>
        <taxon>Helotiales</taxon>
        <taxon>Hyaloscyphaceae</taxon>
        <taxon>Hyaloscypha</taxon>
        <taxon>Hyaloscypha bicolor</taxon>
    </lineage>
</organism>
<name>A0A2J6TNW5_9HELO</name>
<evidence type="ECO:0000313" key="3">
    <source>
        <dbReference type="Proteomes" id="UP000235371"/>
    </source>
</evidence>
<dbReference type="STRING" id="1095630.A0A2J6TNW5"/>
<keyword evidence="3" id="KW-1185">Reference proteome</keyword>
<proteinExistence type="predicted"/>
<keyword evidence="1" id="KW-0812">Transmembrane</keyword>
<dbReference type="InParanoid" id="A0A2J6TNW5"/>
<dbReference type="EMBL" id="KZ613747">
    <property type="protein sequence ID" value="PMD64700.1"/>
    <property type="molecule type" value="Genomic_DNA"/>
</dbReference>
<dbReference type="OrthoDB" id="3501153at2759"/>
<evidence type="ECO:0000313" key="2">
    <source>
        <dbReference type="EMBL" id="PMD64700.1"/>
    </source>
</evidence>
<dbReference type="PANTHER" id="PTHR35896:SF3">
    <property type="entry name" value="MAJOR FACILITATOR SUPERFAMILY TRANSPORTER"/>
    <property type="match status" value="1"/>
</dbReference>
<protein>
    <submittedName>
        <fullName evidence="2">Uncharacterized protein</fullName>
    </submittedName>
</protein>
<dbReference type="PANTHER" id="PTHR35896">
    <property type="entry name" value="IG-LIKE DOMAIN-CONTAINING PROTEIN"/>
    <property type="match status" value="1"/>
</dbReference>
<dbReference type="Proteomes" id="UP000235371">
    <property type="component" value="Unassembled WGS sequence"/>
</dbReference>
<sequence length="243" mass="27773">MASAPEPSQPDSNAEEDHLIFHEYEDEKDRRIDELHYSRRRIWIPATTSSLVTLVVVTALLSMLLSGCALYFLHLLGPQQPSGIALPQPGARFGFCGDTPSSARQANCTFDLMSFSWLPPACAETELTTEFLRLRNWTWWIDAEKDNPVPLHEVSKGDHRELYVTREYHMYHCTYMWRKLHRGLLRGQGSTDERGVVDTYIGAYRHTAHCEMMLLGMEGDEGGIDKMATDTIIAMKFPQCMWT</sequence>
<dbReference type="AlphaFoldDB" id="A0A2J6TNW5"/>
<gene>
    <name evidence="2" type="ORF">K444DRAFT_608386</name>
</gene>
<accession>A0A2J6TNW5</accession>
<keyword evidence="1" id="KW-0472">Membrane</keyword>
<dbReference type="GeneID" id="36587452"/>
<feature type="transmembrane region" description="Helical" evidence="1">
    <location>
        <begin position="51"/>
        <end position="73"/>
    </location>
</feature>